<evidence type="ECO:0000313" key="1">
    <source>
        <dbReference type="EMBL" id="SVA61799.1"/>
    </source>
</evidence>
<dbReference type="EMBL" id="UINC01014497">
    <property type="protein sequence ID" value="SVA61799.1"/>
    <property type="molecule type" value="Genomic_DNA"/>
</dbReference>
<dbReference type="AlphaFoldDB" id="A0A381XAL6"/>
<name>A0A381XAL6_9ZZZZ</name>
<accession>A0A381XAL6</accession>
<sequence>MNKKGDHTLYGCNVPCGLETSREADGSINVKSSDQDFSDIGREPFTPENSFYLSTPLSVSILQ</sequence>
<protein>
    <submittedName>
        <fullName evidence="1">Uncharacterized protein</fullName>
    </submittedName>
</protein>
<reference evidence="1" key="1">
    <citation type="submission" date="2018-05" db="EMBL/GenBank/DDBJ databases">
        <authorList>
            <person name="Lanie J.A."/>
            <person name="Ng W.-L."/>
            <person name="Kazmierczak K.M."/>
            <person name="Andrzejewski T.M."/>
            <person name="Davidsen T.M."/>
            <person name="Wayne K.J."/>
            <person name="Tettelin H."/>
            <person name="Glass J.I."/>
            <person name="Rusch D."/>
            <person name="Podicherti R."/>
            <person name="Tsui H.-C.T."/>
            <person name="Winkler M.E."/>
        </authorList>
    </citation>
    <scope>NUCLEOTIDE SEQUENCE</scope>
</reference>
<proteinExistence type="predicted"/>
<gene>
    <name evidence="1" type="ORF">METZ01_LOCUS114653</name>
</gene>
<organism evidence="1">
    <name type="scientific">marine metagenome</name>
    <dbReference type="NCBI Taxonomy" id="408172"/>
    <lineage>
        <taxon>unclassified sequences</taxon>
        <taxon>metagenomes</taxon>
        <taxon>ecological metagenomes</taxon>
    </lineage>
</organism>